<organism evidence="3 4">
    <name type="scientific">Podospora aff. communis PSN243</name>
    <dbReference type="NCBI Taxonomy" id="3040156"/>
    <lineage>
        <taxon>Eukaryota</taxon>
        <taxon>Fungi</taxon>
        <taxon>Dikarya</taxon>
        <taxon>Ascomycota</taxon>
        <taxon>Pezizomycotina</taxon>
        <taxon>Sordariomycetes</taxon>
        <taxon>Sordariomycetidae</taxon>
        <taxon>Sordariales</taxon>
        <taxon>Podosporaceae</taxon>
        <taxon>Podospora</taxon>
    </lineage>
</organism>
<comment type="caution">
    <text evidence="3">The sequence shown here is derived from an EMBL/GenBank/DDBJ whole genome shotgun (WGS) entry which is preliminary data.</text>
</comment>
<dbReference type="Proteomes" id="UP001321760">
    <property type="component" value="Unassembled WGS sequence"/>
</dbReference>
<protein>
    <submittedName>
        <fullName evidence="3">Uncharacterized protein</fullName>
    </submittedName>
</protein>
<evidence type="ECO:0000256" key="1">
    <source>
        <dbReference type="SAM" id="Coils"/>
    </source>
</evidence>
<keyword evidence="1" id="KW-0175">Coiled coil</keyword>
<feature type="coiled-coil region" evidence="1">
    <location>
        <begin position="101"/>
        <end position="146"/>
    </location>
</feature>
<feature type="region of interest" description="Disordered" evidence="2">
    <location>
        <begin position="1"/>
        <end position="65"/>
    </location>
</feature>
<dbReference type="EMBL" id="MU865966">
    <property type="protein sequence ID" value="KAK4445309.1"/>
    <property type="molecule type" value="Genomic_DNA"/>
</dbReference>
<evidence type="ECO:0000256" key="2">
    <source>
        <dbReference type="SAM" id="MobiDB-lite"/>
    </source>
</evidence>
<dbReference type="AlphaFoldDB" id="A0AAV9G919"/>
<reference evidence="3" key="2">
    <citation type="submission" date="2023-05" db="EMBL/GenBank/DDBJ databases">
        <authorList>
            <consortium name="Lawrence Berkeley National Laboratory"/>
            <person name="Steindorff A."/>
            <person name="Hensen N."/>
            <person name="Bonometti L."/>
            <person name="Westerberg I."/>
            <person name="Brannstrom I.O."/>
            <person name="Guillou S."/>
            <person name="Cros-Aarteil S."/>
            <person name="Calhoun S."/>
            <person name="Haridas S."/>
            <person name="Kuo A."/>
            <person name="Mondo S."/>
            <person name="Pangilinan J."/>
            <person name="Riley R."/>
            <person name="Labutti K."/>
            <person name="Andreopoulos B."/>
            <person name="Lipzen A."/>
            <person name="Chen C."/>
            <person name="Yanf M."/>
            <person name="Daum C."/>
            <person name="Ng V."/>
            <person name="Clum A."/>
            <person name="Ohm R."/>
            <person name="Martin F."/>
            <person name="Silar P."/>
            <person name="Natvig D."/>
            <person name="Lalanne C."/>
            <person name="Gautier V."/>
            <person name="Ament-Velasquez S.L."/>
            <person name="Kruys A."/>
            <person name="Hutchinson M.I."/>
            <person name="Powell A.J."/>
            <person name="Barry K."/>
            <person name="Miller A.N."/>
            <person name="Grigoriev I.V."/>
            <person name="Debuchy R."/>
            <person name="Gladieux P."/>
            <person name="Thoren M.H."/>
            <person name="Johannesson H."/>
        </authorList>
    </citation>
    <scope>NUCLEOTIDE SEQUENCE</scope>
    <source>
        <strain evidence="3">PSN243</strain>
    </source>
</reference>
<sequence length="513" mass="57582">MAPHQRAASDAAQGSLGPPSAEDPGHSRPVQDPPGDEASLAAQKEPEDALPAIHNLPPPPSLRSPAEVTRDRLLAIASQITGGTDRAGWPGIPTHMMRQWYEDVVEEKWKLSRQLQRLEEEHKQTKAALRREIAQLQQANMRIKWEKDETLRLAKAHSQRLEKDQDERIRTLEAMKAERGKKPVEFMMTHSAAKAIINETKTFASSASASSASNDDVKAWFSRQTQDWYDWAKDFSHRDPARIEALLPSERREFLAAISPFVALEEGELPKEICGKGKMSYVLLQALLADFVCKEAFKSPFWVLDAMQPSVAGSTGGATAKDGLADLYGELMTEYDRNAHQWRSIMMRIIAVNGMCEMKNLKGESAESRPYAAARRTYSEGLTRRFLKGPARFLLSLENPSQHSNCSKRLGESIEKMLQFSAGLWSRRSFINSLSLEHFQTANQGRFSSDMKNAELYQSDELEQPSTCEGAQIIMVVLPAVIACRTEQGQNCPAVWRPWMKAQLLVPQSESYR</sequence>
<keyword evidence="4" id="KW-1185">Reference proteome</keyword>
<reference evidence="3" key="1">
    <citation type="journal article" date="2023" name="Mol. Phylogenet. Evol.">
        <title>Genome-scale phylogeny and comparative genomics of the fungal order Sordariales.</title>
        <authorList>
            <person name="Hensen N."/>
            <person name="Bonometti L."/>
            <person name="Westerberg I."/>
            <person name="Brannstrom I.O."/>
            <person name="Guillou S."/>
            <person name="Cros-Aarteil S."/>
            <person name="Calhoun S."/>
            <person name="Haridas S."/>
            <person name="Kuo A."/>
            <person name="Mondo S."/>
            <person name="Pangilinan J."/>
            <person name="Riley R."/>
            <person name="LaButti K."/>
            <person name="Andreopoulos B."/>
            <person name="Lipzen A."/>
            <person name="Chen C."/>
            <person name="Yan M."/>
            <person name="Daum C."/>
            <person name="Ng V."/>
            <person name="Clum A."/>
            <person name="Steindorff A."/>
            <person name="Ohm R.A."/>
            <person name="Martin F."/>
            <person name="Silar P."/>
            <person name="Natvig D.O."/>
            <person name="Lalanne C."/>
            <person name="Gautier V."/>
            <person name="Ament-Velasquez S.L."/>
            <person name="Kruys A."/>
            <person name="Hutchinson M.I."/>
            <person name="Powell A.J."/>
            <person name="Barry K."/>
            <person name="Miller A.N."/>
            <person name="Grigoriev I.V."/>
            <person name="Debuchy R."/>
            <person name="Gladieux P."/>
            <person name="Hiltunen Thoren M."/>
            <person name="Johannesson H."/>
        </authorList>
    </citation>
    <scope>NUCLEOTIDE SEQUENCE</scope>
    <source>
        <strain evidence="3">PSN243</strain>
    </source>
</reference>
<proteinExistence type="predicted"/>
<evidence type="ECO:0000313" key="3">
    <source>
        <dbReference type="EMBL" id="KAK4445309.1"/>
    </source>
</evidence>
<name>A0AAV9G919_9PEZI</name>
<gene>
    <name evidence="3" type="ORF">QBC34DRAFT_413304</name>
</gene>
<accession>A0AAV9G919</accession>
<evidence type="ECO:0000313" key="4">
    <source>
        <dbReference type="Proteomes" id="UP001321760"/>
    </source>
</evidence>